<sequence length="73" mass="7919">MNPLDEVRIDREMTVVQPGDYDHSVLEFASDLVLSSSLSVAARDSSGVGGENADIRSVVTRLAPLNPPLSHQW</sequence>
<gene>
    <name evidence="1" type="ORF">GCM10022381_04510</name>
</gene>
<protein>
    <submittedName>
        <fullName evidence="1">Uncharacterized protein</fullName>
    </submittedName>
</protein>
<comment type="caution">
    <text evidence="1">The sequence shown here is derived from an EMBL/GenBank/DDBJ whole genome shotgun (WGS) entry which is preliminary data.</text>
</comment>
<name>A0ABP7K413_9MICO</name>
<accession>A0ABP7K413</accession>
<reference evidence="2" key="1">
    <citation type="journal article" date="2019" name="Int. J. Syst. Evol. Microbiol.">
        <title>The Global Catalogue of Microorganisms (GCM) 10K type strain sequencing project: providing services to taxonomists for standard genome sequencing and annotation.</title>
        <authorList>
            <consortium name="The Broad Institute Genomics Platform"/>
            <consortium name="The Broad Institute Genome Sequencing Center for Infectious Disease"/>
            <person name="Wu L."/>
            <person name="Ma J."/>
        </authorList>
    </citation>
    <scope>NUCLEOTIDE SEQUENCE [LARGE SCALE GENOMIC DNA]</scope>
    <source>
        <strain evidence="2">JCM 17021</strain>
    </source>
</reference>
<evidence type="ECO:0000313" key="1">
    <source>
        <dbReference type="EMBL" id="GAA3863639.1"/>
    </source>
</evidence>
<organism evidence="1 2">
    <name type="scientific">Leifsonia kafniensis</name>
    <dbReference type="NCBI Taxonomy" id="475957"/>
    <lineage>
        <taxon>Bacteria</taxon>
        <taxon>Bacillati</taxon>
        <taxon>Actinomycetota</taxon>
        <taxon>Actinomycetes</taxon>
        <taxon>Micrococcales</taxon>
        <taxon>Microbacteriaceae</taxon>
        <taxon>Leifsonia</taxon>
    </lineage>
</organism>
<evidence type="ECO:0000313" key="2">
    <source>
        <dbReference type="Proteomes" id="UP001501803"/>
    </source>
</evidence>
<keyword evidence="2" id="KW-1185">Reference proteome</keyword>
<dbReference type="EMBL" id="BAABCN010000002">
    <property type="protein sequence ID" value="GAA3863639.1"/>
    <property type="molecule type" value="Genomic_DNA"/>
</dbReference>
<dbReference type="Proteomes" id="UP001501803">
    <property type="component" value="Unassembled WGS sequence"/>
</dbReference>
<proteinExistence type="predicted"/>